<proteinExistence type="predicted"/>
<feature type="compositionally biased region" description="Low complexity" evidence="1">
    <location>
        <begin position="289"/>
        <end position="308"/>
    </location>
</feature>
<accession>A0A147BGZ7</accession>
<feature type="compositionally biased region" description="Pro residues" evidence="1">
    <location>
        <begin position="240"/>
        <end position="264"/>
    </location>
</feature>
<feature type="compositionally biased region" description="Pro residues" evidence="1">
    <location>
        <begin position="276"/>
        <end position="288"/>
    </location>
</feature>
<name>A0A147BGZ7_IXORI</name>
<organism evidence="3">
    <name type="scientific">Ixodes ricinus</name>
    <name type="common">Common tick</name>
    <name type="synonym">Acarus ricinus</name>
    <dbReference type="NCBI Taxonomy" id="34613"/>
    <lineage>
        <taxon>Eukaryota</taxon>
        <taxon>Metazoa</taxon>
        <taxon>Ecdysozoa</taxon>
        <taxon>Arthropoda</taxon>
        <taxon>Chelicerata</taxon>
        <taxon>Arachnida</taxon>
        <taxon>Acari</taxon>
        <taxon>Parasitiformes</taxon>
        <taxon>Ixodida</taxon>
        <taxon>Ixodoidea</taxon>
        <taxon>Ixodidae</taxon>
        <taxon>Ixodinae</taxon>
        <taxon>Ixodes</taxon>
    </lineage>
</organism>
<protein>
    <submittedName>
        <fullName evidence="3">Putative vegetative cell wall protein gp1</fullName>
    </submittedName>
</protein>
<dbReference type="PRINTS" id="PR01217">
    <property type="entry name" value="PRICHEXTENSN"/>
</dbReference>
<feature type="signal peptide" evidence="2">
    <location>
        <begin position="1"/>
        <end position="21"/>
    </location>
</feature>
<evidence type="ECO:0000256" key="1">
    <source>
        <dbReference type="SAM" id="MobiDB-lite"/>
    </source>
</evidence>
<keyword evidence="2" id="KW-0732">Signal</keyword>
<dbReference type="AlphaFoldDB" id="A0A147BGZ7"/>
<evidence type="ECO:0000256" key="2">
    <source>
        <dbReference type="SAM" id="SignalP"/>
    </source>
</evidence>
<sequence>MNTRRGTICLWLCLMCAGVECWPKVRLSSRQERDKGAASVTILYLIDTTVNATDENVKTFIGFVNTQAQFFLKDSFQLETILDNRTKYIKDDRQLEILMKDNNHDPYIYPDGTIYNLTSHFDNKNIHPDIICLVTGYGIYDGGQVRKAYGYSLQKTLCESVVTLIIAYDLYKHNDISQMLARVITDSVNPNKVPHVHQKWSNLTDSMKDYLSECKGSFGLEEPPEGPPQPSTEKQEVPETTPPSGPPSPPGPPPPPGPPAPPPEATTTVKPEAPKPEPPQPPVPPETPVEPSSTEGPTSTTTLTPDYC</sequence>
<feature type="chain" id="PRO_5007542540" evidence="2">
    <location>
        <begin position="22"/>
        <end position="308"/>
    </location>
</feature>
<dbReference type="EMBL" id="GEGO01005819">
    <property type="protein sequence ID" value="JAR89585.1"/>
    <property type="molecule type" value="Transcribed_RNA"/>
</dbReference>
<feature type="region of interest" description="Disordered" evidence="1">
    <location>
        <begin position="215"/>
        <end position="308"/>
    </location>
</feature>
<evidence type="ECO:0000313" key="3">
    <source>
        <dbReference type="EMBL" id="JAR89585.1"/>
    </source>
</evidence>
<reference evidence="3" key="1">
    <citation type="journal article" date="2018" name="PLoS Negl. Trop. Dis.">
        <title>Sialome diversity of ticks revealed by RNAseq of single tick salivary glands.</title>
        <authorList>
            <person name="Perner J."/>
            <person name="Kropackova S."/>
            <person name="Kopacek P."/>
            <person name="Ribeiro J.M."/>
        </authorList>
    </citation>
    <scope>NUCLEOTIDE SEQUENCE</scope>
    <source>
        <strain evidence="3">Siblings of single egg batch collected in Ceske Budejovice</strain>
        <tissue evidence="3">Salivary glands</tissue>
    </source>
</reference>